<dbReference type="EMBL" id="JBJQOH010000002">
    <property type="protein sequence ID" value="KAL3698389.1"/>
    <property type="molecule type" value="Genomic_DNA"/>
</dbReference>
<proteinExistence type="predicted"/>
<keyword evidence="2" id="KW-1185">Reference proteome</keyword>
<accession>A0ABD3IA23</accession>
<reference evidence="1 2" key="1">
    <citation type="submission" date="2024-09" db="EMBL/GenBank/DDBJ databases">
        <title>Chromosome-scale assembly of Riccia sorocarpa.</title>
        <authorList>
            <person name="Paukszto L."/>
        </authorList>
    </citation>
    <scope>NUCLEOTIDE SEQUENCE [LARGE SCALE GENOMIC DNA]</scope>
    <source>
        <strain evidence="1">LP-2024</strain>
        <tissue evidence="1">Aerial parts of the thallus</tissue>
    </source>
</reference>
<dbReference type="Proteomes" id="UP001633002">
    <property type="component" value="Unassembled WGS sequence"/>
</dbReference>
<organism evidence="1 2">
    <name type="scientific">Riccia sorocarpa</name>
    <dbReference type="NCBI Taxonomy" id="122646"/>
    <lineage>
        <taxon>Eukaryota</taxon>
        <taxon>Viridiplantae</taxon>
        <taxon>Streptophyta</taxon>
        <taxon>Embryophyta</taxon>
        <taxon>Marchantiophyta</taxon>
        <taxon>Marchantiopsida</taxon>
        <taxon>Marchantiidae</taxon>
        <taxon>Marchantiales</taxon>
        <taxon>Ricciaceae</taxon>
        <taxon>Riccia</taxon>
    </lineage>
</organism>
<comment type="caution">
    <text evidence="1">The sequence shown here is derived from an EMBL/GenBank/DDBJ whole genome shotgun (WGS) entry which is preliminary data.</text>
</comment>
<dbReference type="AlphaFoldDB" id="A0ABD3IA23"/>
<sequence>MELLKWSNAAVDESEQKIMTSKFLHISKCKFRSFLVYRICGGATNYQSMFNPSALAVLVLKKMKGSQESRCAEPQVGEEEGFYNRVLWAIPEDEEDSAISKARKPIQVMKKHRSLLQRRDSNYKKKNGGNTNQPRLLSSAIKQMRRSTARVADVEDDYKLIKSTDDKYPFQLSLVLPPRKRADEEELSYDCDEIKQVYLAMSQGKLSFENLRMLGLVRA</sequence>
<protein>
    <submittedName>
        <fullName evidence="1">Uncharacterized protein</fullName>
    </submittedName>
</protein>
<evidence type="ECO:0000313" key="1">
    <source>
        <dbReference type="EMBL" id="KAL3698389.1"/>
    </source>
</evidence>
<evidence type="ECO:0000313" key="2">
    <source>
        <dbReference type="Proteomes" id="UP001633002"/>
    </source>
</evidence>
<name>A0ABD3IA23_9MARC</name>
<gene>
    <name evidence="1" type="ORF">R1sor_012465</name>
</gene>